<name>A0A9W6K408_9PSED</name>
<keyword evidence="1" id="KW-0805">Transcription regulation</keyword>
<evidence type="ECO:0000256" key="2">
    <source>
        <dbReference type="ARBA" id="ARBA00023082"/>
    </source>
</evidence>
<dbReference type="InterPro" id="IPR036388">
    <property type="entry name" value="WH-like_DNA-bd_sf"/>
</dbReference>
<dbReference type="GO" id="GO:0003677">
    <property type="term" value="F:DNA binding"/>
    <property type="evidence" value="ECO:0007669"/>
    <property type="project" value="InterPro"/>
</dbReference>
<dbReference type="Gene3D" id="1.10.10.10">
    <property type="entry name" value="Winged helix-like DNA-binding domain superfamily/Winged helix DNA-binding domain"/>
    <property type="match status" value="1"/>
</dbReference>
<dbReference type="AlphaFoldDB" id="A0A9W6K408"/>
<dbReference type="Proteomes" id="UP001143328">
    <property type="component" value="Unassembled WGS sequence"/>
</dbReference>
<dbReference type="GO" id="GO:0006352">
    <property type="term" value="P:DNA-templated transcription initiation"/>
    <property type="evidence" value="ECO:0007669"/>
    <property type="project" value="InterPro"/>
</dbReference>
<gene>
    <name evidence="5" type="ORF">GCM10017655_08930</name>
</gene>
<keyword evidence="6" id="KW-1185">Reference proteome</keyword>
<keyword evidence="2" id="KW-0731">Sigma factor</keyword>
<feature type="domain" description="RNA polymerase sigma factor 70 region 4 type 2" evidence="4">
    <location>
        <begin position="70"/>
        <end position="122"/>
    </location>
</feature>
<keyword evidence="3" id="KW-0804">Transcription</keyword>
<organism evidence="5 6">
    <name type="scientific">Pseudomonas turukhanskensis</name>
    <dbReference type="NCBI Taxonomy" id="1806536"/>
    <lineage>
        <taxon>Bacteria</taxon>
        <taxon>Pseudomonadati</taxon>
        <taxon>Pseudomonadota</taxon>
        <taxon>Gammaproteobacteria</taxon>
        <taxon>Pseudomonadales</taxon>
        <taxon>Pseudomonadaceae</taxon>
        <taxon>Pseudomonas</taxon>
    </lineage>
</organism>
<dbReference type="InterPro" id="IPR013324">
    <property type="entry name" value="RNA_pol_sigma_r3/r4-like"/>
</dbReference>
<dbReference type="NCBIfam" id="TIGR02937">
    <property type="entry name" value="sigma70-ECF"/>
    <property type="match status" value="1"/>
</dbReference>
<dbReference type="EMBL" id="BSFN01000002">
    <property type="protein sequence ID" value="GLK87831.1"/>
    <property type="molecule type" value="Genomic_DNA"/>
</dbReference>
<dbReference type="PANTHER" id="PTHR43133">
    <property type="entry name" value="RNA POLYMERASE ECF-TYPE SIGMA FACTO"/>
    <property type="match status" value="1"/>
</dbReference>
<reference evidence="5" key="2">
    <citation type="submission" date="2023-01" db="EMBL/GenBank/DDBJ databases">
        <authorList>
            <person name="Sun Q."/>
            <person name="Evtushenko L."/>
        </authorList>
    </citation>
    <scope>NUCLEOTIDE SEQUENCE</scope>
    <source>
        <strain evidence="5">VKM B-2935</strain>
    </source>
</reference>
<proteinExistence type="predicted"/>
<dbReference type="SUPFAM" id="SSF88659">
    <property type="entry name" value="Sigma3 and sigma4 domains of RNA polymerase sigma factors"/>
    <property type="match status" value="1"/>
</dbReference>
<evidence type="ECO:0000259" key="4">
    <source>
        <dbReference type="Pfam" id="PF08281"/>
    </source>
</evidence>
<comment type="caution">
    <text evidence="5">The sequence shown here is derived from an EMBL/GenBank/DDBJ whole genome shotgun (WGS) entry which is preliminary data.</text>
</comment>
<dbReference type="PANTHER" id="PTHR43133:SF63">
    <property type="entry name" value="RNA POLYMERASE SIGMA FACTOR FECI-RELATED"/>
    <property type="match status" value="1"/>
</dbReference>
<accession>A0A9W6K408</accession>
<evidence type="ECO:0000256" key="1">
    <source>
        <dbReference type="ARBA" id="ARBA00023015"/>
    </source>
</evidence>
<sequence length="131" mass="14587">MRLLVADRAARLPSHLQEPRHFLVTVAKRVMVDHLRRRAIEQAYLQALALQPPAEEVSPETRLLMVETLLALDAMLDGLGHKTKQAFLLSQLEGLGYSEIAKRLGVSVSSVTKYMAKATEHCLLFALDAQV</sequence>
<dbReference type="GO" id="GO:0016987">
    <property type="term" value="F:sigma factor activity"/>
    <property type="evidence" value="ECO:0007669"/>
    <property type="project" value="UniProtKB-KW"/>
</dbReference>
<evidence type="ECO:0000256" key="3">
    <source>
        <dbReference type="ARBA" id="ARBA00023163"/>
    </source>
</evidence>
<reference evidence="5" key="1">
    <citation type="journal article" date="2014" name="Int. J. Syst. Evol. Microbiol.">
        <title>Complete genome sequence of Corynebacterium casei LMG S-19264T (=DSM 44701T), isolated from a smear-ripened cheese.</title>
        <authorList>
            <consortium name="US DOE Joint Genome Institute (JGI-PGF)"/>
            <person name="Walter F."/>
            <person name="Albersmeier A."/>
            <person name="Kalinowski J."/>
            <person name="Ruckert C."/>
        </authorList>
    </citation>
    <scope>NUCLEOTIDE SEQUENCE</scope>
    <source>
        <strain evidence="5">VKM B-2935</strain>
    </source>
</reference>
<dbReference type="Pfam" id="PF08281">
    <property type="entry name" value="Sigma70_r4_2"/>
    <property type="match status" value="1"/>
</dbReference>
<protein>
    <recommendedName>
        <fullName evidence="4">RNA polymerase sigma factor 70 region 4 type 2 domain-containing protein</fullName>
    </recommendedName>
</protein>
<dbReference type="InterPro" id="IPR039425">
    <property type="entry name" value="RNA_pol_sigma-70-like"/>
</dbReference>
<evidence type="ECO:0000313" key="6">
    <source>
        <dbReference type="Proteomes" id="UP001143328"/>
    </source>
</evidence>
<dbReference type="InterPro" id="IPR013249">
    <property type="entry name" value="RNA_pol_sigma70_r4_t2"/>
</dbReference>
<evidence type="ECO:0000313" key="5">
    <source>
        <dbReference type="EMBL" id="GLK87831.1"/>
    </source>
</evidence>
<dbReference type="InterPro" id="IPR014284">
    <property type="entry name" value="RNA_pol_sigma-70_dom"/>
</dbReference>